<feature type="transmembrane region" description="Helical" evidence="2">
    <location>
        <begin position="151"/>
        <end position="178"/>
    </location>
</feature>
<name>A0AAE1ZEP3_SCHME</name>
<keyword evidence="2" id="KW-1133">Transmembrane helix</keyword>
<dbReference type="AlphaFoldDB" id="A0AAE1ZEP3"/>
<keyword evidence="2" id="KW-0472">Membrane</keyword>
<keyword evidence="4" id="KW-1185">Reference proteome</keyword>
<gene>
    <name evidence="3" type="ORF">MN116_005469</name>
</gene>
<evidence type="ECO:0000313" key="3">
    <source>
        <dbReference type="EMBL" id="KAK4472099.1"/>
    </source>
</evidence>
<reference evidence="3" key="1">
    <citation type="submission" date="2022-04" db="EMBL/GenBank/DDBJ databases">
        <authorList>
            <person name="Xu L."/>
            <person name="Lv Z."/>
        </authorList>
    </citation>
    <scope>NUCLEOTIDE SEQUENCE</scope>
    <source>
        <strain evidence="3">LV_2022a</strain>
    </source>
</reference>
<feature type="compositionally biased region" description="Acidic residues" evidence="1">
    <location>
        <begin position="9"/>
        <end position="18"/>
    </location>
</feature>
<reference evidence="3" key="2">
    <citation type="journal article" date="2023" name="Infect Dis Poverty">
        <title>Chromosome-scale genome of the human blood fluke Schistosoma mekongi and its implications for public health.</title>
        <authorList>
            <person name="Zhou M."/>
            <person name="Xu L."/>
            <person name="Xu D."/>
            <person name="Chen W."/>
            <person name="Khan J."/>
            <person name="Hu Y."/>
            <person name="Huang H."/>
            <person name="Wei H."/>
            <person name="Zhang Y."/>
            <person name="Chusongsang P."/>
            <person name="Tanasarnprasert K."/>
            <person name="Hu X."/>
            <person name="Limpanont Y."/>
            <person name="Lv Z."/>
        </authorList>
    </citation>
    <scope>NUCLEOTIDE SEQUENCE</scope>
    <source>
        <strain evidence="3">LV_2022a</strain>
    </source>
</reference>
<sequence>MANPVNDESIWDSGEDESVLGHEVSSDRVKVIETLNAPSDENNEWSHMNPVASYDDKQDNAKHPTRNALYKVNENNKRNNIHIPYEPPTYYRAHDIPEHLDIGHLEKNYIHSSWNCFVNTSQIEYLPIPDAKMEPISEKAHQKIHRGLREVCLALGILLSTICLFCIELLRIITLTLLKPCLHYIRFLLHIIINCFCDISYICSVHWERFIYPMISSWATYSQDVIVPVIREFRPIHINIQQPTHTSNQTIQQC</sequence>
<evidence type="ECO:0000256" key="2">
    <source>
        <dbReference type="SAM" id="Phobius"/>
    </source>
</evidence>
<dbReference type="Proteomes" id="UP001292079">
    <property type="component" value="Unassembled WGS sequence"/>
</dbReference>
<evidence type="ECO:0000256" key="1">
    <source>
        <dbReference type="SAM" id="MobiDB-lite"/>
    </source>
</evidence>
<evidence type="ECO:0000313" key="4">
    <source>
        <dbReference type="Proteomes" id="UP001292079"/>
    </source>
</evidence>
<keyword evidence="2" id="KW-0812">Transmembrane</keyword>
<dbReference type="EMBL" id="JALJAT010000003">
    <property type="protein sequence ID" value="KAK4472099.1"/>
    <property type="molecule type" value="Genomic_DNA"/>
</dbReference>
<organism evidence="3 4">
    <name type="scientific">Schistosoma mekongi</name>
    <name type="common">Parasitic worm</name>
    <dbReference type="NCBI Taxonomy" id="38744"/>
    <lineage>
        <taxon>Eukaryota</taxon>
        <taxon>Metazoa</taxon>
        <taxon>Spiralia</taxon>
        <taxon>Lophotrochozoa</taxon>
        <taxon>Platyhelminthes</taxon>
        <taxon>Trematoda</taxon>
        <taxon>Digenea</taxon>
        <taxon>Strigeidida</taxon>
        <taxon>Schistosomatoidea</taxon>
        <taxon>Schistosomatidae</taxon>
        <taxon>Schistosoma</taxon>
    </lineage>
</organism>
<protein>
    <submittedName>
        <fullName evidence="3">Uncharacterized protein</fullName>
    </submittedName>
</protein>
<comment type="caution">
    <text evidence="3">The sequence shown here is derived from an EMBL/GenBank/DDBJ whole genome shotgun (WGS) entry which is preliminary data.</text>
</comment>
<accession>A0AAE1ZEP3</accession>
<feature type="transmembrane region" description="Helical" evidence="2">
    <location>
        <begin position="184"/>
        <end position="207"/>
    </location>
</feature>
<feature type="region of interest" description="Disordered" evidence="1">
    <location>
        <begin position="1"/>
        <end position="26"/>
    </location>
</feature>
<proteinExistence type="predicted"/>